<proteinExistence type="predicted"/>
<sequence>MEERPLFDVIETPLGVVGFSCRLGGGKAKVDLRIGPIEPDLPAVYPPVTLWAAVWHVVARDPVPEVTLTAALTGIPDDAVGDYDTGERLDAFTFETADVAVTLGGPDFESVHEDAALGEYLPSRWVGELDEFPVEMAEPARLIWRLPGLEPGESVRLAVAVAWAEPDEEYLPTYSAVSISTEYALRQLAP</sequence>
<keyword evidence="2" id="KW-1185">Reference proteome</keyword>
<organism evidence="1 2">
    <name type="scientific">Amycolatopsis xylanica</name>
    <dbReference type="NCBI Taxonomy" id="589385"/>
    <lineage>
        <taxon>Bacteria</taxon>
        <taxon>Bacillati</taxon>
        <taxon>Actinomycetota</taxon>
        <taxon>Actinomycetes</taxon>
        <taxon>Pseudonocardiales</taxon>
        <taxon>Pseudonocardiaceae</taxon>
        <taxon>Amycolatopsis</taxon>
    </lineage>
</organism>
<gene>
    <name evidence="1" type="ORF">SAMN05421504_102941</name>
</gene>
<dbReference type="AlphaFoldDB" id="A0A1H3AL69"/>
<dbReference type="RefSeq" id="WP_091288763.1">
    <property type="nucleotide sequence ID" value="NZ_FNON01000002.1"/>
</dbReference>
<evidence type="ECO:0000313" key="1">
    <source>
        <dbReference type="EMBL" id="SDX29569.1"/>
    </source>
</evidence>
<name>A0A1H3AL69_9PSEU</name>
<protein>
    <submittedName>
        <fullName evidence="1">Uncharacterized protein</fullName>
    </submittedName>
</protein>
<accession>A0A1H3AL69</accession>
<dbReference type="OrthoDB" id="4531351at2"/>
<dbReference type="Proteomes" id="UP000199515">
    <property type="component" value="Unassembled WGS sequence"/>
</dbReference>
<dbReference type="EMBL" id="FNON01000002">
    <property type="protein sequence ID" value="SDX29569.1"/>
    <property type="molecule type" value="Genomic_DNA"/>
</dbReference>
<reference evidence="1 2" key="1">
    <citation type="submission" date="2016-10" db="EMBL/GenBank/DDBJ databases">
        <authorList>
            <person name="de Groot N.N."/>
        </authorList>
    </citation>
    <scope>NUCLEOTIDE SEQUENCE [LARGE SCALE GENOMIC DNA]</scope>
    <source>
        <strain evidence="1 2">CPCC 202699</strain>
    </source>
</reference>
<dbReference type="STRING" id="589385.SAMN05421504_102941"/>
<evidence type="ECO:0000313" key="2">
    <source>
        <dbReference type="Proteomes" id="UP000199515"/>
    </source>
</evidence>